<keyword evidence="1" id="KW-0489">Methyltransferase</keyword>
<dbReference type="GO" id="GO:0008168">
    <property type="term" value="F:methyltransferase activity"/>
    <property type="evidence" value="ECO:0007669"/>
    <property type="project" value="UniProtKB-KW"/>
</dbReference>
<protein>
    <submittedName>
        <fullName evidence="1">23S rRNA methyltransferase</fullName>
    </submittedName>
</protein>
<organism evidence="1 2">
    <name type="scientific">Faecalibacterium hominis</name>
    <name type="common">ex Afrizal et al. 2022</name>
    <dbReference type="NCBI Taxonomy" id="2881265"/>
    <lineage>
        <taxon>Bacteria</taxon>
        <taxon>Bacillati</taxon>
        <taxon>Bacillota</taxon>
        <taxon>Clostridia</taxon>
        <taxon>Eubacteriales</taxon>
        <taxon>Oscillospiraceae</taxon>
        <taxon>Faecalibacterium</taxon>
    </lineage>
</organism>
<keyword evidence="2" id="KW-1185">Reference proteome</keyword>
<proteinExistence type="predicted"/>
<sequence length="81" mass="9563">MDELDVTAAESKATYNEIREYVWEHHQLKVSNLYIAQVKLKHGIIERENYHKAKNENAKQPKCPKEKEDAIVEALKHFQMI</sequence>
<evidence type="ECO:0000313" key="2">
    <source>
        <dbReference type="Proteomes" id="UP001199236"/>
    </source>
</evidence>
<comment type="caution">
    <text evidence="1">The sequence shown here is derived from an EMBL/GenBank/DDBJ whole genome shotgun (WGS) entry which is preliminary data.</text>
</comment>
<gene>
    <name evidence="1" type="ORF">LKD34_09710</name>
</gene>
<dbReference type="RefSeq" id="WP_227622808.1">
    <property type="nucleotide sequence ID" value="NZ_JAJEQO010000014.1"/>
</dbReference>
<accession>A0ABS8FGU3</accession>
<dbReference type="GO" id="GO:0032259">
    <property type="term" value="P:methylation"/>
    <property type="evidence" value="ECO:0007669"/>
    <property type="project" value="UniProtKB-KW"/>
</dbReference>
<dbReference type="EMBL" id="JAJEQO010000014">
    <property type="protein sequence ID" value="MCC2213764.1"/>
    <property type="molecule type" value="Genomic_DNA"/>
</dbReference>
<reference evidence="1 2" key="1">
    <citation type="submission" date="2021-10" db="EMBL/GenBank/DDBJ databases">
        <title>Anaerobic single-cell dispensing facilitates the cultivation of human gut bacteria.</title>
        <authorList>
            <person name="Afrizal A."/>
        </authorList>
    </citation>
    <scope>NUCLEOTIDE SEQUENCE [LARGE SCALE GENOMIC DNA]</scope>
    <source>
        <strain evidence="1 2">CLA-AA-H223</strain>
    </source>
</reference>
<dbReference type="Proteomes" id="UP001199236">
    <property type="component" value="Unassembled WGS sequence"/>
</dbReference>
<name>A0ABS8FGU3_9FIRM</name>
<evidence type="ECO:0000313" key="1">
    <source>
        <dbReference type="EMBL" id="MCC2213764.1"/>
    </source>
</evidence>
<keyword evidence="1" id="KW-0808">Transferase</keyword>